<dbReference type="PANTHER" id="PTHR46331">
    <property type="entry name" value="VALACYCLOVIR HYDROLASE"/>
    <property type="match status" value="1"/>
</dbReference>
<reference evidence="4 5" key="1">
    <citation type="submission" date="2017-09" db="EMBL/GenBank/DDBJ databases">
        <authorList>
            <person name="Ehlers B."/>
            <person name="Leendertz F.H."/>
        </authorList>
    </citation>
    <scope>NUCLEOTIDE SEQUENCE [LARGE SCALE GENOMIC DNA]</scope>
    <source>
        <strain evidence="4 5">DSM 45537</strain>
    </source>
</reference>
<feature type="region of interest" description="Disordered" evidence="1">
    <location>
        <begin position="26"/>
        <end position="48"/>
    </location>
</feature>
<accession>A0A285L7C1</accession>
<name>A0A285L7C1_9NOCA</name>
<evidence type="ECO:0000259" key="3">
    <source>
        <dbReference type="Pfam" id="PF00561"/>
    </source>
</evidence>
<feature type="signal peptide" evidence="2">
    <location>
        <begin position="1"/>
        <end position="18"/>
    </location>
</feature>
<dbReference type="InterPro" id="IPR000073">
    <property type="entry name" value="AB_hydrolase_1"/>
</dbReference>
<dbReference type="Proteomes" id="UP000219565">
    <property type="component" value="Unassembled WGS sequence"/>
</dbReference>
<evidence type="ECO:0000256" key="2">
    <source>
        <dbReference type="SAM" id="SignalP"/>
    </source>
</evidence>
<feature type="domain" description="AB hydrolase-1" evidence="3">
    <location>
        <begin position="73"/>
        <end position="176"/>
    </location>
</feature>
<dbReference type="RefSeq" id="WP_097244990.1">
    <property type="nucleotide sequence ID" value="NZ_OBEG01000002.1"/>
</dbReference>
<evidence type="ECO:0000313" key="4">
    <source>
        <dbReference type="EMBL" id="SNY80849.1"/>
    </source>
</evidence>
<dbReference type="InterPro" id="IPR029058">
    <property type="entry name" value="AB_hydrolase_fold"/>
</dbReference>
<keyword evidence="2" id="KW-0732">Signal</keyword>
<feature type="chain" id="PRO_5039002543" evidence="2">
    <location>
        <begin position="19"/>
        <end position="305"/>
    </location>
</feature>
<evidence type="ECO:0000256" key="1">
    <source>
        <dbReference type="SAM" id="MobiDB-lite"/>
    </source>
</evidence>
<protein>
    <submittedName>
        <fullName evidence="4">Pimeloyl-ACP methyl ester carboxylesterase</fullName>
    </submittedName>
</protein>
<evidence type="ECO:0000313" key="5">
    <source>
        <dbReference type="Proteomes" id="UP000219565"/>
    </source>
</evidence>
<dbReference type="SUPFAM" id="SSF53474">
    <property type="entry name" value="alpha/beta-Hydrolases"/>
    <property type="match status" value="1"/>
</dbReference>
<sequence length="305" mass="32537">MRMRIVSLSVLSAVAVSASLVSGCGSEDTTGGGVSTSQPLPAAADQASADGRGRYAEINGGRLYYESRGAGQPLILLHGGLSTAESTFGAFIPELSENRRVISVELQAHGHTPDRERPLSYESMADDVAALITHLNLGKADLFGYSLGGGVAMQVAARAPDLVGRLVVMSAPYRSDGWMPDTRAGMAAMEPDAMRDTPMYQLYRSVAPDPAGWTSLVTKTRQLLAQDYDWGAQLVKIQAPTLVLVAESDALYREHATDMVSRLDTGAAASARLEIVPSTTHYDIMYRSDLILPTLTSFLASATIR</sequence>
<gene>
    <name evidence="4" type="ORF">SAMN04244553_2423</name>
</gene>
<dbReference type="PANTHER" id="PTHR46331:SF2">
    <property type="entry name" value="VALACYCLOVIR HYDROLASE"/>
    <property type="match status" value="1"/>
</dbReference>
<dbReference type="Gene3D" id="3.40.50.1820">
    <property type="entry name" value="alpha/beta hydrolase"/>
    <property type="match status" value="1"/>
</dbReference>
<dbReference type="OrthoDB" id="9785847at2"/>
<dbReference type="EMBL" id="OBEG01000002">
    <property type="protein sequence ID" value="SNY80849.1"/>
    <property type="molecule type" value="Genomic_DNA"/>
</dbReference>
<proteinExistence type="predicted"/>
<organism evidence="4 5">
    <name type="scientific">Nocardia amikacinitolerans</name>
    <dbReference type="NCBI Taxonomy" id="756689"/>
    <lineage>
        <taxon>Bacteria</taxon>
        <taxon>Bacillati</taxon>
        <taxon>Actinomycetota</taxon>
        <taxon>Actinomycetes</taxon>
        <taxon>Mycobacteriales</taxon>
        <taxon>Nocardiaceae</taxon>
        <taxon>Nocardia</taxon>
    </lineage>
</organism>
<dbReference type="AlphaFoldDB" id="A0A285L7C1"/>
<dbReference type="GO" id="GO:0017171">
    <property type="term" value="F:serine hydrolase activity"/>
    <property type="evidence" value="ECO:0007669"/>
    <property type="project" value="TreeGrafter"/>
</dbReference>
<keyword evidence="5" id="KW-1185">Reference proteome</keyword>
<dbReference type="Pfam" id="PF00561">
    <property type="entry name" value="Abhydrolase_1"/>
    <property type="match status" value="1"/>
</dbReference>
<dbReference type="PROSITE" id="PS51257">
    <property type="entry name" value="PROKAR_LIPOPROTEIN"/>
    <property type="match status" value="1"/>
</dbReference>
<dbReference type="PRINTS" id="PR00111">
    <property type="entry name" value="ABHYDROLASE"/>
</dbReference>
<dbReference type="STRING" id="1379680.GCA_001612615_02826"/>